<dbReference type="InterPro" id="IPR017441">
    <property type="entry name" value="Protein_kinase_ATP_BS"/>
</dbReference>
<keyword evidence="6" id="KW-0723">Serine/threonine-protein kinase</keyword>
<dbReference type="PANTHER" id="PTHR48016:SF4">
    <property type="entry name" value="PROTEIN KINASE DOMAIN-CONTAINING PROTEIN"/>
    <property type="match status" value="1"/>
</dbReference>
<feature type="domain" description="Protein kinase" evidence="8">
    <location>
        <begin position="17"/>
        <end position="266"/>
    </location>
</feature>
<evidence type="ECO:0000256" key="5">
    <source>
        <dbReference type="PROSITE-ProRule" id="PRU10141"/>
    </source>
</evidence>
<keyword evidence="3 9" id="KW-0418">Kinase</keyword>
<sequence>MMVEANGSADSESLDDYQLGDLLGKGAFGQVYHALNWATGETVAIKKIQLSSLPTRHLGNIMSEVDILKHLNHPNIVKYKASVKTGDFLYTILEFCENGSLYGVLKRFGKFPENLVAGYVSQILEGLVYLHDRGVIHRDIKGANILTNKDGTVKLADFGVATMGIVDSDALVGSPYWTAPEVIKRSGATTVSDIWSVGCVVIELLTGAPPYNDLDTISARSRIIQDDYPPIPEDASPIVQDFLTQYFQKDPNLRFSAKKLLGDPWIISARQQTGGMPGALEDKDGSKTTLSGLSKSDYDKAVLQVQAWGKALKSSSPSSKRPPRPPSPTRTGQDLSSDATLTKSK</sequence>
<reference evidence="9 10" key="1">
    <citation type="submission" date="2024-05" db="EMBL/GenBank/DDBJ databases">
        <title>A draft genome resource for the thread blight pathogen Marasmius tenuissimus strain MS-2.</title>
        <authorList>
            <person name="Yulfo-Soto G.E."/>
            <person name="Baruah I.K."/>
            <person name="Amoako-Attah I."/>
            <person name="Bukari Y."/>
            <person name="Meinhardt L.W."/>
            <person name="Bailey B.A."/>
            <person name="Cohen S.P."/>
        </authorList>
    </citation>
    <scope>NUCLEOTIDE SEQUENCE [LARGE SCALE GENOMIC DNA]</scope>
    <source>
        <strain evidence="9 10">MS-2</strain>
    </source>
</reference>
<evidence type="ECO:0000259" key="8">
    <source>
        <dbReference type="PROSITE" id="PS50011"/>
    </source>
</evidence>
<dbReference type="InterPro" id="IPR011009">
    <property type="entry name" value="Kinase-like_dom_sf"/>
</dbReference>
<dbReference type="InterPro" id="IPR008271">
    <property type="entry name" value="Ser/Thr_kinase_AS"/>
</dbReference>
<comment type="caution">
    <text evidence="9">The sequence shown here is derived from an EMBL/GenBank/DDBJ whole genome shotgun (WGS) entry which is preliminary data.</text>
</comment>
<keyword evidence="10" id="KW-1185">Reference proteome</keyword>
<name>A0ABR2ZDZ5_9AGAR</name>
<evidence type="ECO:0000313" key="9">
    <source>
        <dbReference type="EMBL" id="KAL0058647.1"/>
    </source>
</evidence>
<feature type="region of interest" description="Disordered" evidence="7">
    <location>
        <begin position="309"/>
        <end position="345"/>
    </location>
</feature>
<keyword evidence="1 9" id="KW-0808">Transferase</keyword>
<dbReference type="Gene3D" id="1.10.510.10">
    <property type="entry name" value="Transferase(Phosphotransferase) domain 1"/>
    <property type="match status" value="1"/>
</dbReference>
<dbReference type="PROSITE" id="PS00108">
    <property type="entry name" value="PROTEIN_KINASE_ST"/>
    <property type="match status" value="1"/>
</dbReference>
<dbReference type="InterPro" id="IPR000719">
    <property type="entry name" value="Prot_kinase_dom"/>
</dbReference>
<dbReference type="PROSITE" id="PS00107">
    <property type="entry name" value="PROTEIN_KINASE_ATP"/>
    <property type="match status" value="1"/>
</dbReference>
<dbReference type="SMART" id="SM00220">
    <property type="entry name" value="S_TKc"/>
    <property type="match status" value="1"/>
</dbReference>
<feature type="binding site" evidence="5">
    <location>
        <position position="47"/>
    </location>
    <ligand>
        <name>ATP</name>
        <dbReference type="ChEBI" id="CHEBI:30616"/>
    </ligand>
</feature>
<dbReference type="EMBL" id="JBBXMP010000291">
    <property type="protein sequence ID" value="KAL0058647.1"/>
    <property type="molecule type" value="Genomic_DNA"/>
</dbReference>
<dbReference type="GO" id="GO:0004674">
    <property type="term" value="F:protein serine/threonine kinase activity"/>
    <property type="evidence" value="ECO:0007669"/>
    <property type="project" value="UniProtKB-EC"/>
</dbReference>
<dbReference type="CDD" id="cd06627">
    <property type="entry name" value="STKc_Cdc7_like"/>
    <property type="match status" value="1"/>
</dbReference>
<evidence type="ECO:0000256" key="4">
    <source>
        <dbReference type="ARBA" id="ARBA00022840"/>
    </source>
</evidence>
<evidence type="ECO:0000256" key="7">
    <source>
        <dbReference type="SAM" id="MobiDB-lite"/>
    </source>
</evidence>
<accession>A0ABR2ZDZ5</accession>
<dbReference type="PANTHER" id="PTHR48016">
    <property type="entry name" value="MAP KINASE KINASE KINASE SSK2-RELATED-RELATED"/>
    <property type="match status" value="1"/>
</dbReference>
<gene>
    <name evidence="9" type="primary">CDC15_5</name>
    <name evidence="9" type="ORF">AAF712_014673</name>
</gene>
<evidence type="ECO:0000313" key="10">
    <source>
        <dbReference type="Proteomes" id="UP001437256"/>
    </source>
</evidence>
<proteinExistence type="inferred from homology"/>
<keyword evidence="2 5" id="KW-0547">Nucleotide-binding</keyword>
<evidence type="ECO:0000256" key="2">
    <source>
        <dbReference type="ARBA" id="ARBA00022741"/>
    </source>
</evidence>
<evidence type="ECO:0000256" key="6">
    <source>
        <dbReference type="RuleBase" id="RU000304"/>
    </source>
</evidence>
<organism evidence="9 10">
    <name type="scientific">Marasmius tenuissimus</name>
    <dbReference type="NCBI Taxonomy" id="585030"/>
    <lineage>
        <taxon>Eukaryota</taxon>
        <taxon>Fungi</taxon>
        <taxon>Dikarya</taxon>
        <taxon>Basidiomycota</taxon>
        <taxon>Agaricomycotina</taxon>
        <taxon>Agaricomycetes</taxon>
        <taxon>Agaricomycetidae</taxon>
        <taxon>Agaricales</taxon>
        <taxon>Marasmiineae</taxon>
        <taxon>Marasmiaceae</taxon>
        <taxon>Marasmius</taxon>
    </lineage>
</organism>
<dbReference type="Proteomes" id="UP001437256">
    <property type="component" value="Unassembled WGS sequence"/>
</dbReference>
<dbReference type="EC" id="2.7.11.1" evidence="9"/>
<dbReference type="SUPFAM" id="SSF56112">
    <property type="entry name" value="Protein kinase-like (PK-like)"/>
    <property type="match status" value="1"/>
</dbReference>
<dbReference type="InterPro" id="IPR050538">
    <property type="entry name" value="MAP_kinase_kinase_kinase"/>
</dbReference>
<dbReference type="Pfam" id="PF00069">
    <property type="entry name" value="Pkinase"/>
    <property type="match status" value="1"/>
</dbReference>
<dbReference type="PROSITE" id="PS50011">
    <property type="entry name" value="PROTEIN_KINASE_DOM"/>
    <property type="match status" value="1"/>
</dbReference>
<protein>
    <submittedName>
        <fullName evidence="9">Protein kinase of the Mitotic Exit Network</fullName>
        <ecNumber evidence="9">2.7.11.1</ecNumber>
    </submittedName>
</protein>
<evidence type="ECO:0000256" key="3">
    <source>
        <dbReference type="ARBA" id="ARBA00022777"/>
    </source>
</evidence>
<keyword evidence="4 5" id="KW-0067">ATP-binding</keyword>
<feature type="compositionally biased region" description="Polar residues" evidence="7">
    <location>
        <begin position="329"/>
        <end position="345"/>
    </location>
</feature>
<comment type="similarity">
    <text evidence="6">Belongs to the protein kinase superfamily.</text>
</comment>
<evidence type="ECO:0000256" key="1">
    <source>
        <dbReference type="ARBA" id="ARBA00022679"/>
    </source>
</evidence>